<evidence type="ECO:0000313" key="5">
    <source>
        <dbReference type="Proteomes" id="UP001139028"/>
    </source>
</evidence>
<dbReference type="Pfam" id="PF03358">
    <property type="entry name" value="FMN_red"/>
    <property type="match status" value="1"/>
</dbReference>
<dbReference type="Proteomes" id="UP001139028">
    <property type="component" value="Unassembled WGS sequence"/>
</dbReference>
<protein>
    <submittedName>
        <fullName evidence="4">Flavodoxin family protein</fullName>
    </submittedName>
</protein>
<dbReference type="InterPro" id="IPR008254">
    <property type="entry name" value="Flavodoxin/NO_synth"/>
</dbReference>
<dbReference type="GO" id="GO:0003955">
    <property type="term" value="F:NAD(P)H dehydrogenase (quinone) activity"/>
    <property type="evidence" value="ECO:0007669"/>
    <property type="project" value="TreeGrafter"/>
</dbReference>
<evidence type="ECO:0000256" key="1">
    <source>
        <dbReference type="ARBA" id="ARBA00022630"/>
    </source>
</evidence>
<dbReference type="PANTHER" id="PTHR30546">
    <property type="entry name" value="FLAVODOXIN-RELATED PROTEIN WRBA-RELATED"/>
    <property type="match status" value="1"/>
</dbReference>
<evidence type="ECO:0000313" key="4">
    <source>
        <dbReference type="EMBL" id="MCO1334319.1"/>
    </source>
</evidence>
<dbReference type="InterPro" id="IPR029039">
    <property type="entry name" value="Flavoprotein-like_sf"/>
</dbReference>
<dbReference type="RefSeq" id="WP_252465898.1">
    <property type="nucleotide sequence ID" value="NZ_JALBWM010000025.1"/>
</dbReference>
<keyword evidence="2" id="KW-0288">FMN</keyword>
<feature type="domain" description="Flavodoxin-like" evidence="3">
    <location>
        <begin position="4"/>
        <end position="158"/>
    </location>
</feature>
<keyword evidence="1" id="KW-0285">Flavoprotein</keyword>
<reference evidence="4" key="1">
    <citation type="journal article" date="2022" name="Arch. Microbiol.">
        <title>Microbulbifer okhotskensis sp. nov., isolated from a deep bottom sediment of the Okhotsk Sea.</title>
        <authorList>
            <person name="Romanenko L."/>
            <person name="Kurilenko V."/>
            <person name="Otstavnykh N."/>
            <person name="Velansky P."/>
            <person name="Isaeva M."/>
            <person name="Mikhailov V."/>
        </authorList>
    </citation>
    <scope>NUCLEOTIDE SEQUENCE</scope>
    <source>
        <strain evidence="4">OS29</strain>
    </source>
</reference>
<gene>
    <name evidence="4" type="ORF">MO867_08195</name>
</gene>
<name>A0A9X2J5E9_9GAMM</name>
<proteinExistence type="predicted"/>
<keyword evidence="5" id="KW-1185">Reference proteome</keyword>
<dbReference type="InterPro" id="IPR005025">
    <property type="entry name" value="FMN_Rdtase-like_dom"/>
</dbReference>
<dbReference type="AlphaFoldDB" id="A0A9X2J5E9"/>
<comment type="caution">
    <text evidence="4">The sequence shown here is derived from an EMBL/GenBank/DDBJ whole genome shotgun (WGS) entry which is preliminary data.</text>
</comment>
<dbReference type="GO" id="GO:0010181">
    <property type="term" value="F:FMN binding"/>
    <property type="evidence" value="ECO:0007669"/>
    <property type="project" value="InterPro"/>
</dbReference>
<dbReference type="GO" id="GO:0016020">
    <property type="term" value="C:membrane"/>
    <property type="evidence" value="ECO:0007669"/>
    <property type="project" value="TreeGrafter"/>
</dbReference>
<dbReference type="SUPFAM" id="SSF52218">
    <property type="entry name" value="Flavoproteins"/>
    <property type="match status" value="1"/>
</dbReference>
<sequence>MVQVGVVYHSISGSCKALAEAVAEGVNNEPGCKGITLVIEGKDIHQGRFDNPALMTHLDQCEAVVLGSPTFMGAVSAQFKAFMDAASERYSNRSWLDKLAAGFTVGGNSSGDQLGTIRTLQIFAAQMGMLWVPIDILPSQDPKGRNRSGCQSGLVTVAESAGGIHELDRLTASHLGNRVAHLASRISRL</sequence>
<dbReference type="PANTHER" id="PTHR30546:SF23">
    <property type="entry name" value="FLAVOPROTEIN-LIKE PROTEIN YCP4-RELATED"/>
    <property type="match status" value="1"/>
</dbReference>
<evidence type="ECO:0000259" key="3">
    <source>
        <dbReference type="PROSITE" id="PS50902"/>
    </source>
</evidence>
<dbReference type="EMBL" id="JALBWM010000025">
    <property type="protein sequence ID" value="MCO1334319.1"/>
    <property type="molecule type" value="Genomic_DNA"/>
</dbReference>
<organism evidence="4 5">
    <name type="scientific">Microbulbifer okhotskensis</name>
    <dbReference type="NCBI Taxonomy" id="2926617"/>
    <lineage>
        <taxon>Bacteria</taxon>
        <taxon>Pseudomonadati</taxon>
        <taxon>Pseudomonadota</taxon>
        <taxon>Gammaproteobacteria</taxon>
        <taxon>Cellvibrionales</taxon>
        <taxon>Microbulbiferaceae</taxon>
        <taxon>Microbulbifer</taxon>
    </lineage>
</organism>
<evidence type="ECO:0000256" key="2">
    <source>
        <dbReference type="ARBA" id="ARBA00022643"/>
    </source>
</evidence>
<dbReference type="PROSITE" id="PS50902">
    <property type="entry name" value="FLAVODOXIN_LIKE"/>
    <property type="match status" value="1"/>
</dbReference>
<dbReference type="Gene3D" id="3.40.50.360">
    <property type="match status" value="1"/>
</dbReference>
<accession>A0A9X2J5E9</accession>